<keyword evidence="3" id="KW-1003">Cell membrane</keyword>
<protein>
    <recommendedName>
        <fullName evidence="10">FUSC family protein</fullName>
    </recommendedName>
</protein>
<dbReference type="Proteomes" id="UP000633263">
    <property type="component" value="Unassembled WGS sequence"/>
</dbReference>
<sequence>MTTRVLDSYLFGNKLAVKTAIKLSVSVWGAFLIAVLLQMERPVWAMITGMISFFSPAHAQILKKCIYQCLSTLLAGVLGVILMAFFAQSPLLAGLGASVLVFAGAAAAFNTRDSNFTFCCTIFAVTVCLMVVVPANFGPTSNFIISTFIDRVGTILCGVIWAAFVSASLWPVFDTDQLRRSAGRLFGSVLSLPQNFKLPAKQRKQDFAAVYAGIIEYSDLADHCDFEGMWGRRGARVARKMNLLAIRVCTHVYILLRTTSTRSLRMIALLRELEGVAKTLQAKGERLDSADLEPLDRFIETRCSSDGGADQSAEEQLGKGRISLLARDLREFVHMYISLLRSEKVDVKGVRVRRYPQIKNSIRTGLRAMTLFLITYTLWYAMGWNNGFLMAIVPVVYSVALCKAPHPAAITRQIIIGTLIAVPVGLVATSILGEASSALELLVVVAGIPLFFGFMGMSSMHTFAYSIGFNVSFLVFLLPQNIVMVDMGFAIERCLSLAIGAAILALLFTLIPKRPALKDPDNPDRLFDSDLERYLLKNRHDRASPVQLARSIGLVIDKMVHVAMLEAPEKKEELLEHAGTAIFLMSQSQQVSLYMRNLGLGAAGREVLDRWRAEIYQNYASRENRWDIRLADTLQPLLEQADDRASASLDQQYGWLDSLDQTTRSVFRSAA</sequence>
<gene>
    <name evidence="8" type="ORF">GCM10009083_14700</name>
</gene>
<feature type="transmembrane region" description="Helical" evidence="7">
    <location>
        <begin position="91"/>
        <end position="109"/>
    </location>
</feature>
<feature type="transmembrane region" description="Helical" evidence="7">
    <location>
        <begin position="438"/>
        <end position="456"/>
    </location>
</feature>
<evidence type="ECO:0000256" key="2">
    <source>
        <dbReference type="ARBA" id="ARBA00022448"/>
    </source>
</evidence>
<evidence type="ECO:0000313" key="9">
    <source>
        <dbReference type="Proteomes" id="UP000633263"/>
    </source>
</evidence>
<comment type="caution">
    <text evidence="8">The sequence shown here is derived from an EMBL/GenBank/DDBJ whole genome shotgun (WGS) entry which is preliminary data.</text>
</comment>
<proteinExistence type="predicted"/>
<dbReference type="PANTHER" id="PTHR30509:SF9">
    <property type="entry name" value="MULTIDRUG RESISTANCE PROTEIN MDTO"/>
    <property type="match status" value="1"/>
</dbReference>
<accession>A0ABQ2CNZ6</accession>
<evidence type="ECO:0000256" key="3">
    <source>
        <dbReference type="ARBA" id="ARBA00022475"/>
    </source>
</evidence>
<keyword evidence="6 7" id="KW-0472">Membrane</keyword>
<dbReference type="RefSeq" id="WP_188635960.1">
    <property type="nucleotide sequence ID" value="NZ_BMNN01000002.1"/>
</dbReference>
<organism evidence="8 9">
    <name type="scientific">Halopseudomonas pertucinogena</name>
    <dbReference type="NCBI Taxonomy" id="86175"/>
    <lineage>
        <taxon>Bacteria</taxon>
        <taxon>Pseudomonadati</taxon>
        <taxon>Pseudomonadota</taxon>
        <taxon>Gammaproteobacteria</taxon>
        <taxon>Pseudomonadales</taxon>
        <taxon>Pseudomonadaceae</taxon>
        <taxon>Halopseudomonas</taxon>
    </lineage>
</organism>
<feature type="transmembrane region" description="Helical" evidence="7">
    <location>
        <begin position="414"/>
        <end position="432"/>
    </location>
</feature>
<feature type="transmembrane region" description="Helical" evidence="7">
    <location>
        <begin position="489"/>
        <end position="511"/>
    </location>
</feature>
<evidence type="ECO:0000256" key="4">
    <source>
        <dbReference type="ARBA" id="ARBA00022692"/>
    </source>
</evidence>
<keyword evidence="4 7" id="KW-0812">Transmembrane</keyword>
<dbReference type="PANTHER" id="PTHR30509">
    <property type="entry name" value="P-HYDROXYBENZOIC ACID EFFLUX PUMP SUBUNIT-RELATED"/>
    <property type="match status" value="1"/>
</dbReference>
<dbReference type="Pfam" id="PF04632">
    <property type="entry name" value="FUSC"/>
    <property type="match status" value="1"/>
</dbReference>
<keyword evidence="9" id="KW-1185">Reference proteome</keyword>
<feature type="transmembrane region" description="Helical" evidence="7">
    <location>
        <begin position="463"/>
        <end position="483"/>
    </location>
</feature>
<evidence type="ECO:0000256" key="6">
    <source>
        <dbReference type="ARBA" id="ARBA00023136"/>
    </source>
</evidence>
<evidence type="ECO:0000256" key="1">
    <source>
        <dbReference type="ARBA" id="ARBA00004651"/>
    </source>
</evidence>
<feature type="transmembrane region" description="Helical" evidence="7">
    <location>
        <begin position="152"/>
        <end position="173"/>
    </location>
</feature>
<feature type="transmembrane region" description="Helical" evidence="7">
    <location>
        <begin position="116"/>
        <end position="137"/>
    </location>
</feature>
<reference evidence="9" key="1">
    <citation type="journal article" date="2019" name="Int. J. Syst. Evol. Microbiol.">
        <title>The Global Catalogue of Microorganisms (GCM) 10K type strain sequencing project: providing services to taxonomists for standard genome sequencing and annotation.</title>
        <authorList>
            <consortium name="The Broad Institute Genomics Platform"/>
            <consortium name="The Broad Institute Genome Sequencing Center for Infectious Disease"/>
            <person name="Wu L."/>
            <person name="Ma J."/>
        </authorList>
    </citation>
    <scope>NUCLEOTIDE SEQUENCE [LARGE SCALE GENOMIC DNA]</scope>
    <source>
        <strain evidence="9">JCM 11590</strain>
    </source>
</reference>
<feature type="transmembrane region" description="Helical" evidence="7">
    <location>
        <begin position="20"/>
        <end position="37"/>
    </location>
</feature>
<evidence type="ECO:0000256" key="7">
    <source>
        <dbReference type="SAM" id="Phobius"/>
    </source>
</evidence>
<feature type="transmembrane region" description="Helical" evidence="7">
    <location>
        <begin position="66"/>
        <end position="85"/>
    </location>
</feature>
<keyword evidence="5 7" id="KW-1133">Transmembrane helix</keyword>
<comment type="subcellular location">
    <subcellularLocation>
        <location evidence="1">Cell membrane</location>
        <topology evidence="1">Multi-pass membrane protein</topology>
    </subcellularLocation>
</comment>
<evidence type="ECO:0000256" key="5">
    <source>
        <dbReference type="ARBA" id="ARBA00022989"/>
    </source>
</evidence>
<keyword evidence="2" id="KW-0813">Transport</keyword>
<dbReference type="InterPro" id="IPR006726">
    <property type="entry name" value="PHBA_efflux_AaeB/fusaric-R"/>
</dbReference>
<evidence type="ECO:0008006" key="10">
    <source>
        <dbReference type="Google" id="ProtNLM"/>
    </source>
</evidence>
<name>A0ABQ2CNZ6_9GAMM</name>
<evidence type="ECO:0000313" key="8">
    <source>
        <dbReference type="EMBL" id="GGI99068.1"/>
    </source>
</evidence>
<dbReference type="EMBL" id="BMNN01000002">
    <property type="protein sequence ID" value="GGI99068.1"/>
    <property type="molecule type" value="Genomic_DNA"/>
</dbReference>